<name>A0AAU8SDC6_PSEPU</name>
<reference evidence="1 2" key="1">
    <citation type="submission" date="2015-02" db="EMBL/GenBank/DDBJ databases">
        <title>Complete Genome Sequencing of Pseudomonas putida S13.1.2.</title>
        <authorList>
            <person name="Chong T.M."/>
            <person name="Chan K.G."/>
            <person name="Dessaux Y."/>
        </authorList>
    </citation>
    <scope>NUCLEOTIDE SEQUENCE [LARGE SCALE GENOMIC DNA]</scope>
    <source>
        <strain evidence="1 2">S13.1.2</strain>
    </source>
</reference>
<dbReference type="AlphaFoldDB" id="A0AAU8SDC6"/>
<evidence type="ECO:0000313" key="1">
    <source>
        <dbReference type="EMBL" id="AJQ48253.1"/>
    </source>
</evidence>
<dbReference type="Proteomes" id="UP000033260">
    <property type="component" value="Chromosome"/>
</dbReference>
<dbReference type="EMBL" id="CP010979">
    <property type="protein sequence ID" value="AJQ48253.1"/>
    <property type="molecule type" value="Genomic_DNA"/>
</dbReference>
<accession>A0AAU8SDC6</accession>
<proteinExistence type="predicted"/>
<gene>
    <name evidence="1" type="ORF">N805_13945</name>
</gene>
<evidence type="ECO:0000313" key="2">
    <source>
        <dbReference type="Proteomes" id="UP000033260"/>
    </source>
</evidence>
<organism evidence="1 2">
    <name type="scientific">Pseudomonas putida S13.1.2</name>
    <dbReference type="NCBI Taxonomy" id="1384061"/>
    <lineage>
        <taxon>Bacteria</taxon>
        <taxon>Pseudomonadati</taxon>
        <taxon>Pseudomonadota</taxon>
        <taxon>Gammaproteobacteria</taxon>
        <taxon>Pseudomonadales</taxon>
        <taxon>Pseudomonadaceae</taxon>
        <taxon>Pseudomonas</taxon>
    </lineage>
</organism>
<sequence>MLGTIAVVAEALQDKACVGQSLGVDLVHSRWPSQRQHGIQVSQIIASCLRFDATAFRAHTPEAIVHQHLLRDVGVDHFAEVTVVDSQEGLPLRLTQRPGFLGSPR</sequence>
<protein>
    <submittedName>
        <fullName evidence="1">Uncharacterized protein</fullName>
    </submittedName>
</protein>